<dbReference type="PANTHER" id="PTHR22760">
    <property type="entry name" value="GLYCOSYLTRANSFERASE"/>
    <property type="match status" value="1"/>
</dbReference>
<evidence type="ECO:0000256" key="11">
    <source>
        <dbReference type="SAM" id="MobiDB-lite"/>
    </source>
</evidence>
<evidence type="ECO:0000256" key="1">
    <source>
        <dbReference type="ARBA" id="ARBA00004477"/>
    </source>
</evidence>
<keyword evidence="9 10" id="KW-0472">Membrane</keyword>
<evidence type="ECO:0000313" key="13">
    <source>
        <dbReference type="Proteomes" id="UP001157974"/>
    </source>
</evidence>
<dbReference type="InterPro" id="IPR005599">
    <property type="entry name" value="GPI_mannosylTrfase"/>
</dbReference>
<feature type="transmembrane region" description="Helical" evidence="10">
    <location>
        <begin position="206"/>
        <end position="225"/>
    </location>
</feature>
<keyword evidence="7 10" id="KW-0256">Endoplasmic reticulum</keyword>
<evidence type="ECO:0000256" key="3">
    <source>
        <dbReference type="ARBA" id="ARBA00007063"/>
    </source>
</evidence>
<dbReference type="GO" id="GO:0000026">
    <property type="term" value="F:alpha-1,2-mannosyltransferase activity"/>
    <property type="evidence" value="ECO:0007669"/>
    <property type="project" value="TreeGrafter"/>
</dbReference>
<dbReference type="GO" id="GO:0006487">
    <property type="term" value="P:protein N-linked glycosylation"/>
    <property type="evidence" value="ECO:0007669"/>
    <property type="project" value="TreeGrafter"/>
</dbReference>
<keyword evidence="13" id="KW-1185">Reference proteome</keyword>
<evidence type="ECO:0000313" key="12">
    <source>
        <dbReference type="EMBL" id="KAJ8903454.1"/>
    </source>
</evidence>
<dbReference type="Proteomes" id="UP001157974">
    <property type="component" value="Unassembled WGS sequence"/>
</dbReference>
<feature type="transmembrane region" description="Helical" evidence="10">
    <location>
        <begin position="232"/>
        <end position="259"/>
    </location>
</feature>
<comment type="pathway">
    <text evidence="2">Protein modification; protein glycosylation.</text>
</comment>
<evidence type="ECO:0000256" key="6">
    <source>
        <dbReference type="ARBA" id="ARBA00022692"/>
    </source>
</evidence>
<keyword evidence="6 10" id="KW-0812">Transmembrane</keyword>
<organism evidence="12 13">
    <name type="scientific">Rhodosorus marinus</name>
    <dbReference type="NCBI Taxonomy" id="101924"/>
    <lineage>
        <taxon>Eukaryota</taxon>
        <taxon>Rhodophyta</taxon>
        <taxon>Stylonematophyceae</taxon>
        <taxon>Stylonematales</taxon>
        <taxon>Stylonemataceae</taxon>
        <taxon>Rhodosorus</taxon>
    </lineage>
</organism>
<evidence type="ECO:0000256" key="8">
    <source>
        <dbReference type="ARBA" id="ARBA00022989"/>
    </source>
</evidence>
<protein>
    <recommendedName>
        <fullName evidence="10">Mannosyltransferase</fullName>
        <ecNumber evidence="10">2.4.1.-</ecNumber>
    </recommendedName>
</protein>
<comment type="subcellular location">
    <subcellularLocation>
        <location evidence="1 10">Endoplasmic reticulum membrane</location>
        <topology evidence="1 10">Multi-pass membrane protein</topology>
    </subcellularLocation>
</comment>
<name>A0AAV8ULL8_9RHOD</name>
<evidence type="ECO:0000256" key="10">
    <source>
        <dbReference type="RuleBase" id="RU363075"/>
    </source>
</evidence>
<proteinExistence type="inferred from homology"/>
<feature type="transmembrane region" description="Helical" evidence="10">
    <location>
        <begin position="298"/>
        <end position="323"/>
    </location>
</feature>
<evidence type="ECO:0000256" key="9">
    <source>
        <dbReference type="ARBA" id="ARBA00023136"/>
    </source>
</evidence>
<keyword evidence="5" id="KW-0808">Transferase</keyword>
<feature type="transmembrane region" description="Helical" evidence="10">
    <location>
        <begin position="121"/>
        <end position="140"/>
    </location>
</feature>
<feature type="transmembrane region" description="Helical" evidence="10">
    <location>
        <begin position="430"/>
        <end position="448"/>
    </location>
</feature>
<feature type="transmembrane region" description="Helical" evidence="10">
    <location>
        <begin position="265"/>
        <end position="286"/>
    </location>
</feature>
<dbReference type="Pfam" id="PF03901">
    <property type="entry name" value="Glyco_transf_22"/>
    <property type="match status" value="2"/>
</dbReference>
<evidence type="ECO:0000256" key="5">
    <source>
        <dbReference type="ARBA" id="ARBA00022679"/>
    </source>
</evidence>
<feature type="transmembrane region" description="Helical" evidence="10">
    <location>
        <begin position="152"/>
        <end position="172"/>
    </location>
</feature>
<dbReference type="GO" id="GO:0005789">
    <property type="term" value="C:endoplasmic reticulum membrane"/>
    <property type="evidence" value="ECO:0007669"/>
    <property type="project" value="UniProtKB-SubCell"/>
</dbReference>
<gene>
    <name evidence="12" type="ORF">NDN08_004561</name>
</gene>
<dbReference type="AlphaFoldDB" id="A0AAV8ULL8"/>
<reference evidence="12 13" key="1">
    <citation type="journal article" date="2023" name="Nat. Commun.">
        <title>Origin of minicircular mitochondrial genomes in red algae.</title>
        <authorList>
            <person name="Lee Y."/>
            <person name="Cho C.H."/>
            <person name="Lee Y.M."/>
            <person name="Park S.I."/>
            <person name="Yang J.H."/>
            <person name="West J.A."/>
            <person name="Bhattacharya D."/>
            <person name="Yoon H.S."/>
        </authorList>
    </citation>
    <scope>NUCLEOTIDE SEQUENCE [LARGE SCALE GENOMIC DNA]</scope>
    <source>
        <strain evidence="12 13">CCMP1338</strain>
        <tissue evidence="12">Whole cell</tissue>
    </source>
</reference>
<sequence length="637" mass="71723">MQRASNSSLRRRRTRGPDSREPAGTPGNEVSRGPRTEPAAGAPRKGSKVKRAALVLFSRYNKLEGWTPNIVTAAFVVLFTRIAAAILSGIADCDETYNYWEPLHYLVYGYGFEAWEYSPKFGLRSYAFLAPFFGISSLIARSSVPLDYDARVLSFFAVRIFLAVMSTAADLYLYDSTIWRFGKAPARLLLVFLVAAPGTFRASVELLPSSFSMICFSAFAASWMVGEYRRAIGLLALASLLGWPYTVVIGIPMAAHVVYRKGITFFLAAGIPFGCLLLLIIVKGAGSEIFGVEDWTYYALNLVLNFNVASAFACLSPALWLLQSLGLKIWSLPQAFSRVIFLSPCWIWLAIFCSVPHKEERFLAPIYPFLLLTAAVSLNDTLRYACGIDIVDTPEPAAKEQSTSSSDRADEVPAAMTTIARRKRSEHWTYAYFAMSFAAVVVFVALSISRTYAVVDYFNAPFKLFQSLSRHELQGGIGPRASPSNFADGEVELNLCIGKEWYRFPTSFFLPGRRFRLRFTRSTHSGLLPKYFKEDENGTKAEPEGMNMFNKEDPTQYLENPHLNCHYFIDLQLPDDNPRENPIPVEDRMILFREEFVSVERSNQPFRSFYIPWVSEAYIYRAPYLVIRNLKALPLTS</sequence>
<comment type="similarity">
    <text evidence="3 10">Belongs to the glycosyltransferase 22 family.</text>
</comment>
<feature type="transmembrane region" description="Helical" evidence="10">
    <location>
        <begin position="335"/>
        <end position="355"/>
    </location>
</feature>
<accession>A0AAV8ULL8</accession>
<dbReference type="EMBL" id="JAMWBK010000007">
    <property type="protein sequence ID" value="KAJ8903454.1"/>
    <property type="molecule type" value="Genomic_DNA"/>
</dbReference>
<evidence type="ECO:0000256" key="2">
    <source>
        <dbReference type="ARBA" id="ARBA00004922"/>
    </source>
</evidence>
<evidence type="ECO:0000256" key="7">
    <source>
        <dbReference type="ARBA" id="ARBA00022824"/>
    </source>
</evidence>
<feature type="region of interest" description="Disordered" evidence="11">
    <location>
        <begin position="1"/>
        <end position="45"/>
    </location>
</feature>
<dbReference type="EC" id="2.4.1.-" evidence="10"/>
<keyword evidence="8 10" id="KW-1133">Transmembrane helix</keyword>
<comment type="caution">
    <text evidence="12">The sequence shown here is derived from an EMBL/GenBank/DDBJ whole genome shotgun (WGS) entry which is preliminary data.</text>
</comment>
<dbReference type="PANTHER" id="PTHR22760:SF2">
    <property type="entry name" value="ALPHA-1,2-MANNOSYLTRANSFERASE ALG9"/>
    <property type="match status" value="1"/>
</dbReference>
<keyword evidence="4 10" id="KW-0328">Glycosyltransferase</keyword>
<evidence type="ECO:0000256" key="4">
    <source>
        <dbReference type="ARBA" id="ARBA00022676"/>
    </source>
</evidence>